<gene>
    <name evidence="2" type="primary">LOC115736583</name>
</gene>
<evidence type="ECO:0000313" key="2">
    <source>
        <dbReference type="RefSeq" id="XP_030524205.1"/>
    </source>
</evidence>
<dbReference type="Proteomes" id="UP000827889">
    <property type="component" value="Chromosome 8"/>
</dbReference>
<evidence type="ECO:0000313" key="1">
    <source>
        <dbReference type="Proteomes" id="UP000827889"/>
    </source>
</evidence>
<reference evidence="2" key="1">
    <citation type="submission" date="2025-08" db="UniProtKB">
        <authorList>
            <consortium name="RefSeq"/>
        </authorList>
    </citation>
    <scope>IDENTIFICATION</scope>
    <source>
        <tissue evidence="2">Leaf</tissue>
    </source>
</reference>
<dbReference type="PANTHER" id="PTHR33401">
    <property type="entry name" value="LIGHT-HARVESTING COMPLEX-LIKE PROTEIN OHP2, CHLOROPLASTIC"/>
    <property type="match status" value="1"/>
</dbReference>
<dbReference type="RefSeq" id="XP_030524205.1">
    <property type="nucleotide sequence ID" value="XM_030668345.2"/>
</dbReference>
<dbReference type="KEGG" id="rarg:115736583"/>
<proteinExistence type="predicted"/>
<dbReference type="GeneID" id="115736583"/>
<dbReference type="AlphaFoldDB" id="A0A8B8NNW8"/>
<dbReference type="PANTHER" id="PTHR33401:SF19">
    <property type="entry name" value="(RAPE) HYPOTHETICAL PROTEIN"/>
    <property type="match status" value="1"/>
</dbReference>
<protein>
    <submittedName>
        <fullName evidence="2">Uncharacterized protein LOC115736583</fullName>
    </submittedName>
</protein>
<name>A0A8B8NNW8_9MYRT</name>
<keyword evidence="1" id="KW-1185">Reference proteome</keyword>
<dbReference type="OrthoDB" id="1921202at2759"/>
<accession>A0A8B8NNW8</accession>
<organism evidence="1 2">
    <name type="scientific">Rhodamnia argentea</name>
    <dbReference type="NCBI Taxonomy" id="178133"/>
    <lineage>
        <taxon>Eukaryota</taxon>
        <taxon>Viridiplantae</taxon>
        <taxon>Streptophyta</taxon>
        <taxon>Embryophyta</taxon>
        <taxon>Tracheophyta</taxon>
        <taxon>Spermatophyta</taxon>
        <taxon>Magnoliopsida</taxon>
        <taxon>eudicotyledons</taxon>
        <taxon>Gunneridae</taxon>
        <taxon>Pentapetalae</taxon>
        <taxon>rosids</taxon>
        <taxon>malvids</taxon>
        <taxon>Myrtales</taxon>
        <taxon>Myrtaceae</taxon>
        <taxon>Myrtoideae</taxon>
        <taxon>Myrteae</taxon>
        <taxon>Australasian group</taxon>
        <taxon>Rhodamnia</taxon>
    </lineage>
</organism>
<sequence>MKFLFCKLHCPPFVCFCKPSSHIYTPGPLKLEDAPHVPPPVVSVSDGSDQLGGQTAEVGDDVALDEKNGETHKVVIKSSLKKKKAGLEALCAEKKQVQWVDLSGKELAEVREFDSSELEEDYGGNRHNLCVIL</sequence>